<keyword evidence="1" id="KW-0472">Membrane</keyword>
<dbReference type="EMBL" id="JANJYI010000009">
    <property type="protein sequence ID" value="KAK2634829.1"/>
    <property type="molecule type" value="Genomic_DNA"/>
</dbReference>
<evidence type="ECO:0000256" key="1">
    <source>
        <dbReference type="SAM" id="Phobius"/>
    </source>
</evidence>
<evidence type="ECO:0000313" key="2">
    <source>
        <dbReference type="EMBL" id="KAK2634829.1"/>
    </source>
</evidence>
<keyword evidence="1" id="KW-0812">Transmembrane</keyword>
<dbReference type="Proteomes" id="UP001280121">
    <property type="component" value="Unassembled WGS sequence"/>
</dbReference>
<accession>A0AAD9WKR8</accession>
<gene>
    <name evidence="2" type="ORF">Ddye_029621</name>
</gene>
<feature type="transmembrane region" description="Helical" evidence="1">
    <location>
        <begin position="87"/>
        <end position="109"/>
    </location>
</feature>
<keyword evidence="1" id="KW-1133">Transmembrane helix</keyword>
<evidence type="ECO:0000313" key="3">
    <source>
        <dbReference type="Proteomes" id="UP001280121"/>
    </source>
</evidence>
<dbReference type="AlphaFoldDB" id="A0AAD9WKR8"/>
<proteinExistence type="predicted"/>
<protein>
    <submittedName>
        <fullName evidence="2">Uncharacterized protein</fullName>
    </submittedName>
</protein>
<organism evidence="2 3">
    <name type="scientific">Dipteronia dyeriana</name>
    <dbReference type="NCBI Taxonomy" id="168575"/>
    <lineage>
        <taxon>Eukaryota</taxon>
        <taxon>Viridiplantae</taxon>
        <taxon>Streptophyta</taxon>
        <taxon>Embryophyta</taxon>
        <taxon>Tracheophyta</taxon>
        <taxon>Spermatophyta</taxon>
        <taxon>Magnoliopsida</taxon>
        <taxon>eudicotyledons</taxon>
        <taxon>Gunneridae</taxon>
        <taxon>Pentapetalae</taxon>
        <taxon>rosids</taxon>
        <taxon>malvids</taxon>
        <taxon>Sapindales</taxon>
        <taxon>Sapindaceae</taxon>
        <taxon>Hippocastanoideae</taxon>
        <taxon>Acereae</taxon>
        <taxon>Dipteronia</taxon>
    </lineage>
</organism>
<keyword evidence="3" id="KW-1185">Reference proteome</keyword>
<comment type="caution">
    <text evidence="2">The sequence shown here is derived from an EMBL/GenBank/DDBJ whole genome shotgun (WGS) entry which is preliminary data.</text>
</comment>
<name>A0AAD9WKR8_9ROSI</name>
<sequence length="156" mass="17264">MKDCDDTFCNLFGQQVSFTKSRIYCSSDIKEEARIIVNVYGSALTKNLCKYLGVLLFVDGLIIKHMWDNVCRPKRSAKAGWRGANSSSTNISITGISLVLIYVTVLFVLPPGKVFACGAKLVAKGLFWRVGCGAHMRFWIDHWVSGIGVLKDLAIV</sequence>
<reference evidence="2" key="1">
    <citation type="journal article" date="2023" name="Plant J.">
        <title>Genome sequences and population genomics provide insights into the demographic history, inbreeding, and mutation load of two 'living fossil' tree species of Dipteronia.</title>
        <authorList>
            <person name="Feng Y."/>
            <person name="Comes H.P."/>
            <person name="Chen J."/>
            <person name="Zhu S."/>
            <person name="Lu R."/>
            <person name="Zhang X."/>
            <person name="Li P."/>
            <person name="Qiu J."/>
            <person name="Olsen K.M."/>
            <person name="Qiu Y."/>
        </authorList>
    </citation>
    <scope>NUCLEOTIDE SEQUENCE</scope>
    <source>
        <strain evidence="2">KIB01</strain>
    </source>
</reference>